<dbReference type="OrthoDB" id="3264871at2759"/>
<dbReference type="GO" id="GO:0008311">
    <property type="term" value="F:double-stranded DNA 3'-5' DNA exonuclease activity"/>
    <property type="evidence" value="ECO:0007669"/>
    <property type="project" value="TreeGrafter"/>
</dbReference>
<proteinExistence type="inferred from homology"/>
<dbReference type="GeneID" id="64592110"/>
<dbReference type="PANTHER" id="PTHR22748:SF26">
    <property type="entry name" value="ENDONUCLEASE_EXONUCLEASE_PHOSPHATASE DOMAIN-CONTAINING PROTEIN"/>
    <property type="match status" value="1"/>
</dbReference>
<protein>
    <submittedName>
        <fullName evidence="9">Endonuclease/exonuclease/phosphatase</fullName>
    </submittedName>
</protein>
<dbReference type="InterPro" id="IPR005135">
    <property type="entry name" value="Endo/exonuclease/phosphatase"/>
</dbReference>
<feature type="binding site" evidence="6">
    <location>
        <position position="229"/>
    </location>
    <ligand>
        <name>Mg(2+)</name>
        <dbReference type="ChEBI" id="CHEBI:18420"/>
        <label>1</label>
    </ligand>
</feature>
<keyword evidence="9" id="KW-0540">Nuclease</keyword>
<accession>A0A9P7AJG9</accession>
<evidence type="ECO:0000256" key="2">
    <source>
        <dbReference type="ARBA" id="ARBA00022723"/>
    </source>
</evidence>
<dbReference type="SUPFAM" id="SSF56219">
    <property type="entry name" value="DNase I-like"/>
    <property type="match status" value="1"/>
</dbReference>
<dbReference type="AlphaFoldDB" id="A0A9P7AJG9"/>
<dbReference type="GO" id="GO:0006284">
    <property type="term" value="P:base-excision repair"/>
    <property type="evidence" value="ECO:0007669"/>
    <property type="project" value="TreeGrafter"/>
</dbReference>
<dbReference type="Gene3D" id="3.60.10.10">
    <property type="entry name" value="Endonuclease/exonuclease/phosphatase"/>
    <property type="match status" value="1"/>
</dbReference>
<keyword evidence="6" id="KW-0464">Manganese</keyword>
<evidence type="ECO:0000256" key="5">
    <source>
        <dbReference type="PIRSR" id="PIRSR604808-1"/>
    </source>
</evidence>
<dbReference type="InterPro" id="IPR004808">
    <property type="entry name" value="AP_endonuc_1"/>
</dbReference>
<comment type="cofactor">
    <cofactor evidence="6">
        <name>Mg(2+)</name>
        <dbReference type="ChEBI" id="CHEBI:18420"/>
    </cofactor>
    <cofactor evidence="6">
        <name>Mn(2+)</name>
        <dbReference type="ChEBI" id="CHEBI:29035"/>
    </cofactor>
    <text evidence="6">Probably binds two magnesium or manganese ions per subunit.</text>
</comment>
<feature type="active site" evidence="5">
    <location>
        <position position="109"/>
    </location>
</feature>
<dbReference type="RefSeq" id="XP_041156833.1">
    <property type="nucleotide sequence ID" value="XM_041298346.1"/>
</dbReference>
<dbReference type="Pfam" id="PF03372">
    <property type="entry name" value="Exo_endo_phos"/>
    <property type="match status" value="1"/>
</dbReference>
<keyword evidence="9" id="KW-0255">Endonuclease</keyword>
<organism evidence="9 10">
    <name type="scientific">Suillus plorans</name>
    <dbReference type="NCBI Taxonomy" id="116603"/>
    <lineage>
        <taxon>Eukaryota</taxon>
        <taxon>Fungi</taxon>
        <taxon>Dikarya</taxon>
        <taxon>Basidiomycota</taxon>
        <taxon>Agaricomycotina</taxon>
        <taxon>Agaricomycetes</taxon>
        <taxon>Agaricomycetidae</taxon>
        <taxon>Boletales</taxon>
        <taxon>Suillineae</taxon>
        <taxon>Suillaceae</taxon>
        <taxon>Suillus</taxon>
    </lineage>
</organism>
<feature type="domain" description="Endonuclease/exonuclease/phosphatase" evidence="8">
    <location>
        <begin position="15"/>
        <end position="229"/>
    </location>
</feature>
<dbReference type="PANTHER" id="PTHR22748">
    <property type="entry name" value="AP ENDONUCLEASE"/>
    <property type="match status" value="1"/>
</dbReference>
<evidence type="ECO:0000259" key="8">
    <source>
        <dbReference type="Pfam" id="PF03372"/>
    </source>
</evidence>
<evidence type="ECO:0000256" key="4">
    <source>
        <dbReference type="ARBA" id="ARBA00022842"/>
    </source>
</evidence>
<dbReference type="Proteomes" id="UP000719766">
    <property type="component" value="Unassembled WGS sequence"/>
</dbReference>
<keyword evidence="4 6" id="KW-0460">Magnesium</keyword>
<dbReference type="GO" id="GO:0003906">
    <property type="term" value="F:DNA-(apurinic or apyrimidinic site) endonuclease activity"/>
    <property type="evidence" value="ECO:0007669"/>
    <property type="project" value="TreeGrafter"/>
</dbReference>
<comment type="caution">
    <text evidence="9">The sequence shown here is derived from an EMBL/GenBank/DDBJ whole genome shotgun (WGS) entry which is preliminary data.</text>
</comment>
<dbReference type="InterPro" id="IPR036691">
    <property type="entry name" value="Endo/exonu/phosph_ase_sf"/>
</dbReference>
<feature type="binding site" evidence="6">
    <location>
        <position position="142"/>
    </location>
    <ligand>
        <name>Mg(2+)</name>
        <dbReference type="ChEBI" id="CHEBI:18420"/>
        <label>1</label>
    </ligand>
</feature>
<keyword evidence="10" id="KW-1185">Reference proteome</keyword>
<feature type="site" description="Transition state stabilizer" evidence="7">
    <location>
        <position position="142"/>
    </location>
</feature>
<comment type="similarity">
    <text evidence="1">Belongs to the DNA repair enzymes AP/ExoA family.</text>
</comment>
<evidence type="ECO:0000313" key="9">
    <source>
        <dbReference type="EMBL" id="KAG1789814.1"/>
    </source>
</evidence>
<feature type="binding site" evidence="6">
    <location>
        <position position="31"/>
    </location>
    <ligand>
        <name>Mg(2+)</name>
        <dbReference type="ChEBI" id="CHEBI:18420"/>
        <label>1</label>
    </ligand>
</feature>
<reference evidence="9" key="1">
    <citation type="journal article" date="2020" name="New Phytol.">
        <title>Comparative genomics reveals dynamic genome evolution in host specialist ectomycorrhizal fungi.</title>
        <authorList>
            <person name="Lofgren L.A."/>
            <person name="Nguyen N.H."/>
            <person name="Vilgalys R."/>
            <person name="Ruytinx J."/>
            <person name="Liao H.L."/>
            <person name="Branco S."/>
            <person name="Kuo A."/>
            <person name="LaButti K."/>
            <person name="Lipzen A."/>
            <person name="Andreopoulos W."/>
            <person name="Pangilinan J."/>
            <person name="Riley R."/>
            <person name="Hundley H."/>
            <person name="Na H."/>
            <person name="Barry K."/>
            <person name="Grigoriev I.V."/>
            <person name="Stajich J.E."/>
            <person name="Kennedy P.G."/>
        </authorList>
    </citation>
    <scope>NUCLEOTIDE SEQUENCE</scope>
    <source>
        <strain evidence="9">S12</strain>
    </source>
</reference>
<feature type="active site" description="Proton acceptor" evidence="5">
    <location>
        <position position="229"/>
    </location>
</feature>
<keyword evidence="3" id="KW-0378">Hydrolase</keyword>
<feature type="active site" description="Proton donor/acceptor" evidence="5">
    <location>
        <position position="140"/>
    </location>
</feature>
<dbReference type="GO" id="GO:0046872">
    <property type="term" value="F:metal ion binding"/>
    <property type="evidence" value="ECO:0007669"/>
    <property type="project" value="UniProtKB-KW"/>
</dbReference>
<sequence length="362" mass="41363">MQGRWHGNSDKWPHINQLVKEQKIGILCLQEMHLSDEEKDTLNSSPGLQIHVISSIDPTHPNAKGVAIIINKRLLGTTGIKMHQLIPGRALLSVIPWRDDNPIKILAIYAPNDTQQNQYFWDHVQSKLRSLPKPNIMLGDFNIVEDALDRLPPKADPPGPSTLLHELKTHLHLKDGWRHENPDSLIYTFAQSALQGGSQSRINHIYLDSELLPYSKEWDVSPPGIHTDHQLVSARISSKRMPYVGKGRWSLPLYVLKDEELGDKILDLGRTLHCEINESKDQHTNELNLQTAFSLFKQETIKLCRTTAKKLIPKKKNKLRAQQKATLDDPNLSTEDKKVVSLHIQEKLNQLEIMQHERARDH</sequence>
<evidence type="ECO:0000256" key="7">
    <source>
        <dbReference type="PIRSR" id="PIRSR604808-3"/>
    </source>
</evidence>
<feature type="binding site" evidence="6">
    <location>
        <position position="140"/>
    </location>
    <ligand>
        <name>Mg(2+)</name>
        <dbReference type="ChEBI" id="CHEBI:18420"/>
        <label>1</label>
    </ligand>
</feature>
<name>A0A9P7AJG9_9AGAM</name>
<evidence type="ECO:0000256" key="1">
    <source>
        <dbReference type="ARBA" id="ARBA00007092"/>
    </source>
</evidence>
<dbReference type="GO" id="GO:0008081">
    <property type="term" value="F:phosphoric diester hydrolase activity"/>
    <property type="evidence" value="ECO:0007669"/>
    <property type="project" value="TreeGrafter"/>
</dbReference>
<keyword evidence="2 6" id="KW-0479">Metal-binding</keyword>
<dbReference type="GO" id="GO:0005634">
    <property type="term" value="C:nucleus"/>
    <property type="evidence" value="ECO:0007669"/>
    <property type="project" value="TreeGrafter"/>
</dbReference>
<feature type="site" description="Interaction with DNA substrate" evidence="7">
    <location>
        <position position="229"/>
    </location>
</feature>
<evidence type="ECO:0000256" key="3">
    <source>
        <dbReference type="ARBA" id="ARBA00022801"/>
    </source>
</evidence>
<gene>
    <name evidence="9" type="ORF">HD556DRAFT_1243138</name>
</gene>
<evidence type="ECO:0000256" key="6">
    <source>
        <dbReference type="PIRSR" id="PIRSR604808-2"/>
    </source>
</evidence>
<evidence type="ECO:0000313" key="10">
    <source>
        <dbReference type="Proteomes" id="UP000719766"/>
    </source>
</evidence>
<feature type="binding site" evidence="6">
    <location>
        <position position="228"/>
    </location>
    <ligand>
        <name>Mg(2+)</name>
        <dbReference type="ChEBI" id="CHEBI:18420"/>
        <label>1</label>
    </ligand>
</feature>
<dbReference type="EMBL" id="JABBWE010000055">
    <property type="protein sequence ID" value="KAG1789814.1"/>
    <property type="molecule type" value="Genomic_DNA"/>
</dbReference>